<dbReference type="PANTHER" id="PTHR45850">
    <property type="entry name" value="SORTING NEXIN FAMILY MEMBER"/>
    <property type="match status" value="1"/>
</dbReference>
<dbReference type="Pfam" id="PF00787">
    <property type="entry name" value="PX"/>
    <property type="match status" value="1"/>
</dbReference>
<name>A0ABM0M5Z1_SACKO</name>
<dbReference type="SMART" id="SM00312">
    <property type="entry name" value="PX"/>
    <property type="match status" value="1"/>
</dbReference>
<dbReference type="PROSITE" id="PS50195">
    <property type="entry name" value="PX"/>
    <property type="match status" value="1"/>
</dbReference>
<dbReference type="PANTHER" id="PTHR45850:SF2">
    <property type="entry name" value="SORTING NEXIN-5-LIKE"/>
    <property type="match status" value="1"/>
</dbReference>
<dbReference type="InterPro" id="IPR001683">
    <property type="entry name" value="PX_dom"/>
</dbReference>
<dbReference type="GeneID" id="102803005"/>
<dbReference type="RefSeq" id="XP_006815432.1">
    <property type="nucleotide sequence ID" value="XM_006815369.1"/>
</dbReference>
<evidence type="ECO:0000313" key="3">
    <source>
        <dbReference type="RefSeq" id="XP_006815432.1"/>
    </source>
</evidence>
<sequence>MEVGDPALKAKDRLCNKVELSEAIQDVNGDVGCIEPFEPWYTVQVVGAEKDGDVVKYEVTTRKLDESNKEVTVIRAYEDFEWLQHCLVTHNDVSGVIIPPMPPKVGVSASGAEAKSKKQLGSSSRTLIGDEFKKDCRSLEKYLQLVIKHNLLGKDETLGKFLTDTELMGMLSVNELMGMLSVNELMGMLSVNELMGMLSVNELMGMLSVKELMGLLSVNELMGMLSVNELMGMLSVNELM</sequence>
<dbReference type="InterPro" id="IPR036871">
    <property type="entry name" value="PX_dom_sf"/>
</dbReference>
<evidence type="ECO:0000259" key="1">
    <source>
        <dbReference type="PROSITE" id="PS50195"/>
    </source>
</evidence>
<dbReference type="Proteomes" id="UP000694865">
    <property type="component" value="Unplaced"/>
</dbReference>
<protein>
    <submittedName>
        <fullName evidence="3">Sorting nexin-5-like</fullName>
    </submittedName>
</protein>
<evidence type="ECO:0000313" key="2">
    <source>
        <dbReference type="Proteomes" id="UP000694865"/>
    </source>
</evidence>
<keyword evidence="2" id="KW-1185">Reference proteome</keyword>
<gene>
    <name evidence="3" type="primary">LOC102803005</name>
</gene>
<accession>A0ABM0M5Z1</accession>
<proteinExistence type="predicted"/>
<organism evidence="2 3">
    <name type="scientific">Saccoglossus kowalevskii</name>
    <name type="common">Acorn worm</name>
    <dbReference type="NCBI Taxonomy" id="10224"/>
    <lineage>
        <taxon>Eukaryota</taxon>
        <taxon>Metazoa</taxon>
        <taxon>Hemichordata</taxon>
        <taxon>Enteropneusta</taxon>
        <taxon>Harrimaniidae</taxon>
        <taxon>Saccoglossus</taxon>
    </lineage>
</organism>
<feature type="domain" description="PX" evidence="1">
    <location>
        <begin position="35"/>
        <end position="169"/>
    </location>
</feature>
<dbReference type="Gene3D" id="3.30.1520.10">
    <property type="entry name" value="Phox-like domain"/>
    <property type="match status" value="1"/>
</dbReference>
<dbReference type="SUPFAM" id="SSF64268">
    <property type="entry name" value="PX domain"/>
    <property type="match status" value="1"/>
</dbReference>
<feature type="non-terminal residue" evidence="3">
    <location>
        <position position="240"/>
    </location>
</feature>
<reference evidence="3" key="1">
    <citation type="submission" date="2025-08" db="UniProtKB">
        <authorList>
            <consortium name="RefSeq"/>
        </authorList>
    </citation>
    <scope>IDENTIFICATION</scope>
    <source>
        <tissue evidence="3">Testes</tissue>
    </source>
</reference>